<dbReference type="InterPro" id="IPR054728">
    <property type="entry name" value="RsmB-like_ferredoxin"/>
</dbReference>
<dbReference type="PROSITE" id="PS51686">
    <property type="entry name" value="SAM_MT_RSMB_NOP"/>
    <property type="match status" value="1"/>
</dbReference>
<protein>
    <submittedName>
        <fullName evidence="6">RsmB/NOP family class I SAM-dependent RNA methyltransferase</fullName>
    </submittedName>
</protein>
<dbReference type="PANTHER" id="PTHR22807">
    <property type="entry name" value="NOP2 YEAST -RELATED NOL1/NOP2/FMU SUN DOMAIN-CONTAINING"/>
    <property type="match status" value="1"/>
</dbReference>
<evidence type="ECO:0000313" key="7">
    <source>
        <dbReference type="EMBL" id="HHR97066.1"/>
    </source>
</evidence>
<evidence type="ECO:0000256" key="1">
    <source>
        <dbReference type="ARBA" id="ARBA00022603"/>
    </source>
</evidence>
<dbReference type="Gene3D" id="3.40.50.150">
    <property type="entry name" value="Vaccinia Virus protein VP39"/>
    <property type="match status" value="1"/>
</dbReference>
<evidence type="ECO:0000256" key="2">
    <source>
        <dbReference type="ARBA" id="ARBA00022679"/>
    </source>
</evidence>
<dbReference type="GO" id="GO:0003723">
    <property type="term" value="F:RNA binding"/>
    <property type="evidence" value="ECO:0007669"/>
    <property type="project" value="UniProtKB-KW"/>
</dbReference>
<dbReference type="Pfam" id="PF22458">
    <property type="entry name" value="RsmF-B_ferredox"/>
    <property type="match status" value="1"/>
</dbReference>
<dbReference type="GO" id="GO:0001510">
    <property type="term" value="P:RNA methylation"/>
    <property type="evidence" value="ECO:0007669"/>
    <property type="project" value="InterPro"/>
</dbReference>
<dbReference type="SUPFAM" id="SSF53335">
    <property type="entry name" value="S-adenosyl-L-methionine-dependent methyltransferases"/>
    <property type="match status" value="1"/>
</dbReference>
<gene>
    <name evidence="7" type="ORF">ENL47_09815</name>
    <name evidence="6" type="ORF">ENM84_06625</name>
</gene>
<dbReference type="GO" id="GO:0008173">
    <property type="term" value="F:RNA methyltransferase activity"/>
    <property type="evidence" value="ECO:0007669"/>
    <property type="project" value="InterPro"/>
</dbReference>
<accession>A0A7C5TI75</accession>
<dbReference type="Pfam" id="PF01189">
    <property type="entry name" value="Methyltr_RsmB-F"/>
    <property type="match status" value="1"/>
</dbReference>
<name>A0A7C5TI75_9CREN</name>
<keyword evidence="1 6" id="KW-0489">Methyltransferase</keyword>
<dbReference type="EMBL" id="DRZI01000281">
    <property type="protein sequence ID" value="HHP82320.1"/>
    <property type="molecule type" value="Genomic_DNA"/>
</dbReference>
<keyword evidence="4" id="KW-0694">RNA-binding</keyword>
<evidence type="ECO:0000256" key="4">
    <source>
        <dbReference type="ARBA" id="ARBA00022884"/>
    </source>
</evidence>
<dbReference type="PANTHER" id="PTHR22807:SF70">
    <property type="entry name" value="TRNA_RRNA CYTOSINE-C5-METHYLASE, NOL1_NOP2_SUN FAMILY, FUSED TO N-TERMINAL NUSB REGULATOR DOMAIN"/>
    <property type="match status" value="1"/>
</dbReference>
<dbReference type="InterPro" id="IPR049560">
    <property type="entry name" value="MeTrfase_RsmB-F_NOP2_cat"/>
</dbReference>
<dbReference type="Gene3D" id="3.30.70.1170">
    <property type="entry name" value="Sun protein, domain 3"/>
    <property type="match status" value="1"/>
</dbReference>
<sequence>MNVDKIVSVIANVLYTIERKRIPVRRAFVYVCRRFGCGGSGISREELFRLSQDFISSYYRVRYIVESIKRVSNPSYRTLAKAYLYLRLRESGKVHSKLRKAVYRDVPGIDDFEVDALWARLSYPKWLYDKLLNVLPSEEVERLLDAMNRRVIWVRVNTLKIDVDKAFNILEREGVVFEQDKDVYFLARVIKSLKPIRELKLFKNGSIILQDKASVLTVLAAKPEKNMLIYDFAAAPGIKTSLIMQLTENRARVIAMDFSIKRLEAMRNLLKCYGVDISNIDLIHIDSRNVVFRDKADLALVDAVCSSSGAISKDPSIKIILKNPAIISKMKKVQIDMLSNALKHSYTAIYSVCSVLPDEGEEVVEEVNKVASSHRLVDTGLRISRGYKAYSLWNLVSRTFPHLDRCEGFFIARFEA</sequence>
<comment type="caution">
    <text evidence="6">The sequence shown here is derived from an EMBL/GenBank/DDBJ whole genome shotgun (WGS) entry which is preliminary data.</text>
</comment>
<evidence type="ECO:0000256" key="3">
    <source>
        <dbReference type="ARBA" id="ARBA00022691"/>
    </source>
</evidence>
<keyword evidence="2 6" id="KW-0808">Transferase</keyword>
<dbReference type="EMBL" id="DRUB01000191">
    <property type="protein sequence ID" value="HHR97066.1"/>
    <property type="molecule type" value="Genomic_DNA"/>
</dbReference>
<feature type="domain" description="SAM-dependent MTase RsmB/NOP-type" evidence="5">
    <location>
        <begin position="142"/>
        <end position="416"/>
    </location>
</feature>
<reference evidence="6" key="1">
    <citation type="journal article" date="2020" name="mSystems">
        <title>Genome- and Community-Level Interaction Insights into Carbon Utilization and Element Cycling Functions of Hydrothermarchaeota in Hydrothermal Sediment.</title>
        <authorList>
            <person name="Zhou Z."/>
            <person name="Liu Y."/>
            <person name="Xu W."/>
            <person name="Pan J."/>
            <person name="Luo Z.H."/>
            <person name="Li M."/>
        </authorList>
    </citation>
    <scope>NUCLEOTIDE SEQUENCE [LARGE SCALE GENOMIC DNA]</scope>
    <source>
        <strain evidence="7">SpSt-1</strain>
        <strain evidence="6">SpSt-1121</strain>
    </source>
</reference>
<dbReference type="InterPro" id="IPR001678">
    <property type="entry name" value="MeTrfase_RsmB-F_NOP2_dom"/>
</dbReference>
<dbReference type="InterPro" id="IPR029063">
    <property type="entry name" value="SAM-dependent_MTases_sf"/>
</dbReference>
<dbReference type="PRINTS" id="PR02008">
    <property type="entry name" value="RCMTFAMILY"/>
</dbReference>
<organism evidence="6">
    <name type="scientific">Ignisphaera aggregans</name>
    <dbReference type="NCBI Taxonomy" id="334771"/>
    <lineage>
        <taxon>Archaea</taxon>
        <taxon>Thermoproteota</taxon>
        <taxon>Thermoprotei</taxon>
        <taxon>Desulfurococcales</taxon>
        <taxon>Desulfurococcaceae</taxon>
        <taxon>Ignisphaera</taxon>
    </lineage>
</organism>
<dbReference type="AlphaFoldDB" id="A0A7C5TI75"/>
<evidence type="ECO:0000313" key="6">
    <source>
        <dbReference type="EMBL" id="HHP82320.1"/>
    </source>
</evidence>
<keyword evidence="3" id="KW-0949">S-adenosyl-L-methionine</keyword>
<evidence type="ECO:0000259" key="5">
    <source>
        <dbReference type="PROSITE" id="PS51686"/>
    </source>
</evidence>
<proteinExistence type="predicted"/>
<dbReference type="InterPro" id="IPR023267">
    <property type="entry name" value="RCMT"/>
</dbReference>